<evidence type="ECO:0000313" key="2">
    <source>
        <dbReference type="EMBL" id="KAK3797973.1"/>
    </source>
</evidence>
<dbReference type="EMBL" id="JAWDGP010000728">
    <property type="protein sequence ID" value="KAK3797973.1"/>
    <property type="molecule type" value="Genomic_DNA"/>
</dbReference>
<dbReference type="AlphaFoldDB" id="A0AAE1B1Q2"/>
<keyword evidence="3" id="KW-1185">Reference proteome</keyword>
<accession>A0AAE1B1Q2</accession>
<gene>
    <name evidence="2" type="ORF">RRG08_038542</name>
</gene>
<name>A0AAE1B1Q2_9GAST</name>
<organism evidence="2 3">
    <name type="scientific">Elysia crispata</name>
    <name type="common">lettuce slug</name>
    <dbReference type="NCBI Taxonomy" id="231223"/>
    <lineage>
        <taxon>Eukaryota</taxon>
        <taxon>Metazoa</taxon>
        <taxon>Spiralia</taxon>
        <taxon>Lophotrochozoa</taxon>
        <taxon>Mollusca</taxon>
        <taxon>Gastropoda</taxon>
        <taxon>Heterobranchia</taxon>
        <taxon>Euthyneura</taxon>
        <taxon>Panpulmonata</taxon>
        <taxon>Sacoglossa</taxon>
        <taxon>Placobranchoidea</taxon>
        <taxon>Plakobranchidae</taxon>
        <taxon>Elysia</taxon>
    </lineage>
</organism>
<evidence type="ECO:0000256" key="1">
    <source>
        <dbReference type="SAM" id="MobiDB-lite"/>
    </source>
</evidence>
<feature type="region of interest" description="Disordered" evidence="1">
    <location>
        <begin position="87"/>
        <end position="108"/>
    </location>
</feature>
<dbReference type="Proteomes" id="UP001283361">
    <property type="component" value="Unassembled WGS sequence"/>
</dbReference>
<comment type="caution">
    <text evidence="2">The sequence shown here is derived from an EMBL/GenBank/DDBJ whole genome shotgun (WGS) entry which is preliminary data.</text>
</comment>
<evidence type="ECO:0000313" key="3">
    <source>
        <dbReference type="Proteomes" id="UP001283361"/>
    </source>
</evidence>
<protein>
    <submittedName>
        <fullName evidence="2">Uncharacterized protein</fullName>
    </submittedName>
</protein>
<sequence>MCAWFLRQVREEEDFLRSVWFSDEAHFYLSGTVNSRRKGRSDLRSTGIKKGGRGSYGTDVRVDGAIVKTSEARSELGSTDKWRSYGTDFKGRSDPNTTERWGSYGTDFKRRSDPNTTEKWGFYGIDFKGRSDPNTTERWGFYGIESKLDLA</sequence>
<reference evidence="2" key="1">
    <citation type="journal article" date="2023" name="G3 (Bethesda)">
        <title>A reference genome for the long-term kleptoplast-retaining sea slug Elysia crispata morphotype clarki.</title>
        <authorList>
            <person name="Eastman K.E."/>
            <person name="Pendleton A.L."/>
            <person name="Shaikh M.A."/>
            <person name="Suttiyut T."/>
            <person name="Ogas R."/>
            <person name="Tomko P."/>
            <person name="Gavelis G."/>
            <person name="Widhalm J.R."/>
            <person name="Wisecaver J.H."/>
        </authorList>
    </citation>
    <scope>NUCLEOTIDE SEQUENCE</scope>
    <source>
        <strain evidence="2">ECLA1</strain>
    </source>
</reference>
<proteinExistence type="predicted"/>